<comment type="similarity">
    <text evidence="1">Belongs to the Gfa family.</text>
</comment>
<proteinExistence type="inferred from homology"/>
<dbReference type="PANTHER" id="PTHR33337">
    <property type="entry name" value="GFA DOMAIN-CONTAINING PROTEIN"/>
    <property type="match status" value="1"/>
</dbReference>
<evidence type="ECO:0000313" key="7">
    <source>
        <dbReference type="Proteomes" id="UP000295301"/>
    </source>
</evidence>
<feature type="domain" description="CENP-V/GFA" evidence="5">
    <location>
        <begin position="5"/>
        <end position="109"/>
    </location>
</feature>
<keyword evidence="3" id="KW-0862">Zinc</keyword>
<dbReference type="SUPFAM" id="SSF51316">
    <property type="entry name" value="Mss4-like"/>
    <property type="match status" value="1"/>
</dbReference>
<evidence type="ECO:0000313" key="6">
    <source>
        <dbReference type="EMBL" id="TDK46837.1"/>
    </source>
</evidence>
<evidence type="ECO:0000259" key="5">
    <source>
        <dbReference type="PROSITE" id="PS51891"/>
    </source>
</evidence>
<evidence type="ECO:0000256" key="2">
    <source>
        <dbReference type="ARBA" id="ARBA00022723"/>
    </source>
</evidence>
<dbReference type="GO" id="GO:0016846">
    <property type="term" value="F:carbon-sulfur lyase activity"/>
    <property type="evidence" value="ECO:0007669"/>
    <property type="project" value="InterPro"/>
</dbReference>
<dbReference type="PROSITE" id="PS51891">
    <property type="entry name" value="CENP_V_GFA"/>
    <property type="match status" value="1"/>
</dbReference>
<gene>
    <name evidence="6" type="ORF">E1832_12125</name>
</gene>
<name>A0A4V3ARJ2_9RHOB</name>
<sequence length="165" mass="18061">MGLQQQGGCLCGRVRYELSQPPLWVTVCYCQFCQKATGSDHMVEPIFNRGDFSVIQGEPRCYAHVSTGSGQDVYVHFCPDCGTKLYLTFARWPDRLGVYAGTFDDPGWFPMTPENTKHIFTGTAARGTLIPAGYNTFSEHAATLAGEAIEPTVLESVKEIGRGGV</sequence>
<comment type="caution">
    <text evidence="6">The sequence shown here is derived from an EMBL/GenBank/DDBJ whole genome shotgun (WGS) entry which is preliminary data.</text>
</comment>
<dbReference type="AlphaFoldDB" id="A0A4V3ARJ2"/>
<dbReference type="InterPro" id="IPR006913">
    <property type="entry name" value="CENP-V/GFA"/>
</dbReference>
<dbReference type="InterPro" id="IPR011057">
    <property type="entry name" value="Mss4-like_sf"/>
</dbReference>
<protein>
    <submittedName>
        <fullName evidence="6">GFA family protein</fullName>
    </submittedName>
</protein>
<evidence type="ECO:0000256" key="1">
    <source>
        <dbReference type="ARBA" id="ARBA00005495"/>
    </source>
</evidence>
<dbReference type="Proteomes" id="UP000295301">
    <property type="component" value="Unassembled WGS sequence"/>
</dbReference>
<evidence type="ECO:0000256" key="3">
    <source>
        <dbReference type="ARBA" id="ARBA00022833"/>
    </source>
</evidence>
<dbReference type="EMBL" id="SMUV01000066">
    <property type="protein sequence ID" value="TDK46837.1"/>
    <property type="molecule type" value="Genomic_DNA"/>
</dbReference>
<dbReference type="Pfam" id="PF04828">
    <property type="entry name" value="GFA"/>
    <property type="match status" value="1"/>
</dbReference>
<reference evidence="6 7" key="1">
    <citation type="submission" date="2019-03" db="EMBL/GenBank/DDBJ databases">
        <title>Ruegeria lutea sp. nov., a novel strain, isolated from marine sediment, the Masan Bay, South Korea.</title>
        <authorList>
            <person name="Kim J."/>
            <person name="Kim D.-Y."/>
            <person name="Lee S.-S."/>
        </authorList>
    </citation>
    <scope>NUCLEOTIDE SEQUENCE [LARGE SCALE GENOMIC DNA]</scope>
    <source>
        <strain evidence="6 7">318-1</strain>
    </source>
</reference>
<keyword evidence="2" id="KW-0479">Metal-binding</keyword>
<evidence type="ECO:0000256" key="4">
    <source>
        <dbReference type="ARBA" id="ARBA00023239"/>
    </source>
</evidence>
<dbReference type="Gene3D" id="3.90.1590.10">
    <property type="entry name" value="glutathione-dependent formaldehyde- activating enzyme (gfa)"/>
    <property type="match status" value="1"/>
</dbReference>
<dbReference type="GO" id="GO:0046872">
    <property type="term" value="F:metal ion binding"/>
    <property type="evidence" value="ECO:0007669"/>
    <property type="project" value="UniProtKB-KW"/>
</dbReference>
<dbReference type="RefSeq" id="WP_133360020.1">
    <property type="nucleotide sequence ID" value="NZ_SMUV01000066.1"/>
</dbReference>
<organism evidence="6 7">
    <name type="scientific">Antarcticimicrobium luteum</name>
    <dbReference type="NCBI Taxonomy" id="2547397"/>
    <lineage>
        <taxon>Bacteria</taxon>
        <taxon>Pseudomonadati</taxon>
        <taxon>Pseudomonadota</taxon>
        <taxon>Alphaproteobacteria</taxon>
        <taxon>Rhodobacterales</taxon>
        <taxon>Paracoccaceae</taxon>
        <taxon>Antarcticimicrobium</taxon>
    </lineage>
</organism>
<dbReference type="OrthoDB" id="9807246at2"/>
<accession>A0A4V3ARJ2</accession>
<keyword evidence="7" id="KW-1185">Reference proteome</keyword>
<keyword evidence="4" id="KW-0456">Lyase</keyword>
<dbReference type="PANTHER" id="PTHR33337:SF40">
    <property type="entry name" value="CENP-V_GFA DOMAIN-CONTAINING PROTEIN-RELATED"/>
    <property type="match status" value="1"/>
</dbReference>